<organism evidence="2 3">
    <name type="scientific">Dothistroma septosporum (strain NZE10 / CBS 128990)</name>
    <name type="common">Red band needle blight fungus</name>
    <name type="synonym">Mycosphaerella pini</name>
    <dbReference type="NCBI Taxonomy" id="675120"/>
    <lineage>
        <taxon>Eukaryota</taxon>
        <taxon>Fungi</taxon>
        <taxon>Dikarya</taxon>
        <taxon>Ascomycota</taxon>
        <taxon>Pezizomycotina</taxon>
        <taxon>Dothideomycetes</taxon>
        <taxon>Dothideomycetidae</taxon>
        <taxon>Mycosphaerellales</taxon>
        <taxon>Mycosphaerellaceae</taxon>
        <taxon>Dothistroma</taxon>
    </lineage>
</organism>
<evidence type="ECO:0000313" key="2">
    <source>
        <dbReference type="EMBL" id="EME45251.1"/>
    </source>
</evidence>
<feature type="compositionally biased region" description="Low complexity" evidence="1">
    <location>
        <begin position="52"/>
        <end position="63"/>
    </location>
</feature>
<dbReference type="OMA" id="ETHVEQY"/>
<dbReference type="AlphaFoldDB" id="N1PPA3"/>
<dbReference type="OrthoDB" id="3935714at2759"/>
<evidence type="ECO:0000313" key="3">
    <source>
        <dbReference type="Proteomes" id="UP000016933"/>
    </source>
</evidence>
<feature type="region of interest" description="Disordered" evidence="1">
    <location>
        <begin position="1"/>
        <end position="77"/>
    </location>
</feature>
<feature type="compositionally biased region" description="Polar residues" evidence="1">
    <location>
        <begin position="12"/>
        <end position="28"/>
    </location>
</feature>
<feature type="region of interest" description="Disordered" evidence="1">
    <location>
        <begin position="109"/>
        <end position="146"/>
    </location>
</feature>
<dbReference type="Proteomes" id="UP000016933">
    <property type="component" value="Unassembled WGS sequence"/>
</dbReference>
<name>N1PPA3_DOTSN</name>
<dbReference type="EMBL" id="KB446538">
    <property type="protein sequence ID" value="EME45251.1"/>
    <property type="molecule type" value="Genomic_DNA"/>
</dbReference>
<protein>
    <submittedName>
        <fullName evidence="2">Uncharacterized protein</fullName>
    </submittedName>
</protein>
<proteinExistence type="predicted"/>
<keyword evidence="3" id="KW-1185">Reference proteome</keyword>
<dbReference type="STRING" id="675120.N1PPA3"/>
<dbReference type="HOGENOM" id="CLU_454936_0_0_1"/>
<dbReference type="eggNOG" id="ENOG502SX33">
    <property type="taxonomic scope" value="Eukaryota"/>
</dbReference>
<gene>
    <name evidence="2" type="ORF">DOTSEDRAFT_33799</name>
</gene>
<sequence length="600" mass="66684">MTISIDGRPVRTTMSASSRPVQKATPNFSRKPVKAANSIKRKPVPIDRRSLSSDLSSRPLLGSQGTPESSRSASSNHSIWSPLETHVEQYHLRRPSTPAGVRSRHETILPASEFPAEQVDSARGSTSSENLKPEPLDIPGKKSSRRTSTSILVSNFAPLTCAEQRPTVLRSYSGEHWMSSGEVVSRFKRLVETQQFRVEKSTLNSLLGVDPTSEEALLKPLEPQLYLNRDGSYIITWPELEAIADTLKVEALRSPVDLRAFAVQYDIAWDSLQKMIEAYAGKDWPRVILDVDDWSFLVSHTQVEILKARLSTAMTAAGSEICQLNAAVSPDIPSPVIIALATEASLGAQSEIRYVGDQVVYIPPGYSAEEFDLATQRASSAFDQLQRETLIAILARELWCPLHLYTAGIDAIHDEILRARQKEFVKDHFRREEIPRTIAIIHDQNLAQNATVADAIDRLHCSSANIETFANLQGVVLRLGNDLAIAAPNETLVFETKHRHIVQTVQAMQTMPQGLDILRNLVWILLATREPGLFMSSVKDTTRLIHMYGEVGDPEVMGLLNLWLTKLNGGIDDPGDVRQMKHLASAAVEEWMEARDVVTW</sequence>
<evidence type="ECO:0000256" key="1">
    <source>
        <dbReference type="SAM" id="MobiDB-lite"/>
    </source>
</evidence>
<reference evidence="2 3" key="2">
    <citation type="journal article" date="2012" name="PLoS Pathog.">
        <title>Diverse lifestyles and strategies of plant pathogenesis encoded in the genomes of eighteen Dothideomycetes fungi.</title>
        <authorList>
            <person name="Ohm R.A."/>
            <person name="Feau N."/>
            <person name="Henrissat B."/>
            <person name="Schoch C.L."/>
            <person name="Horwitz B.A."/>
            <person name="Barry K.W."/>
            <person name="Condon B.J."/>
            <person name="Copeland A.C."/>
            <person name="Dhillon B."/>
            <person name="Glaser F."/>
            <person name="Hesse C.N."/>
            <person name="Kosti I."/>
            <person name="LaButti K."/>
            <person name="Lindquist E.A."/>
            <person name="Lucas S."/>
            <person name="Salamov A.A."/>
            <person name="Bradshaw R.E."/>
            <person name="Ciuffetti L."/>
            <person name="Hamelin R.C."/>
            <person name="Kema G.H.J."/>
            <person name="Lawrence C."/>
            <person name="Scott J.A."/>
            <person name="Spatafora J.W."/>
            <person name="Turgeon B.G."/>
            <person name="de Wit P.J.G.M."/>
            <person name="Zhong S."/>
            <person name="Goodwin S.B."/>
            <person name="Grigoriev I.V."/>
        </authorList>
    </citation>
    <scope>NUCLEOTIDE SEQUENCE [LARGE SCALE GENOMIC DNA]</scope>
    <source>
        <strain evidence="3">NZE10 / CBS 128990</strain>
    </source>
</reference>
<accession>N1PPA3</accession>
<feature type="compositionally biased region" description="Polar residues" evidence="1">
    <location>
        <begin position="64"/>
        <end position="77"/>
    </location>
</feature>
<reference evidence="3" key="1">
    <citation type="journal article" date="2012" name="PLoS Genet.">
        <title>The genomes of the fungal plant pathogens Cladosporium fulvum and Dothistroma septosporum reveal adaptation to different hosts and lifestyles but also signatures of common ancestry.</title>
        <authorList>
            <person name="de Wit P.J.G.M."/>
            <person name="van der Burgt A."/>
            <person name="Oekmen B."/>
            <person name="Stergiopoulos I."/>
            <person name="Abd-Elsalam K.A."/>
            <person name="Aerts A.L."/>
            <person name="Bahkali A.H."/>
            <person name="Beenen H.G."/>
            <person name="Chettri P."/>
            <person name="Cox M.P."/>
            <person name="Datema E."/>
            <person name="de Vries R.P."/>
            <person name="Dhillon B."/>
            <person name="Ganley A.R."/>
            <person name="Griffiths S.A."/>
            <person name="Guo Y."/>
            <person name="Hamelin R.C."/>
            <person name="Henrissat B."/>
            <person name="Kabir M.S."/>
            <person name="Jashni M.K."/>
            <person name="Kema G."/>
            <person name="Klaubauf S."/>
            <person name="Lapidus A."/>
            <person name="Levasseur A."/>
            <person name="Lindquist E."/>
            <person name="Mehrabi R."/>
            <person name="Ohm R.A."/>
            <person name="Owen T.J."/>
            <person name="Salamov A."/>
            <person name="Schwelm A."/>
            <person name="Schijlen E."/>
            <person name="Sun H."/>
            <person name="van den Burg H.A."/>
            <person name="van Ham R.C.H.J."/>
            <person name="Zhang S."/>
            <person name="Goodwin S.B."/>
            <person name="Grigoriev I.V."/>
            <person name="Collemare J."/>
            <person name="Bradshaw R.E."/>
        </authorList>
    </citation>
    <scope>NUCLEOTIDE SEQUENCE [LARGE SCALE GENOMIC DNA]</scope>
    <source>
        <strain evidence="3">NZE10 / CBS 128990</strain>
    </source>
</reference>